<comment type="caution">
    <text evidence="1">The sequence shown here is derived from an EMBL/GenBank/DDBJ whole genome shotgun (WGS) entry which is preliminary data.</text>
</comment>
<dbReference type="EMBL" id="JAQIFT010000039">
    <property type="protein sequence ID" value="MDA3731555.1"/>
    <property type="molecule type" value="Genomic_DNA"/>
</dbReference>
<reference evidence="1" key="1">
    <citation type="journal article" date="2023" name="Int. J. Syst. Evol. Microbiol.">
        <title>&lt;i&gt;Holtiella tumoricola&lt;/i&gt; gen. nov. sp. nov., isolated from a human clinical sample.</title>
        <authorList>
            <person name="Allen-Vercoe E."/>
            <person name="Daigneault M.C."/>
            <person name="Vancuren S.J."/>
            <person name="Cochrane K."/>
            <person name="O'Neal L.L."/>
            <person name="Sankaranarayanan K."/>
            <person name="Lawson P.A."/>
        </authorList>
    </citation>
    <scope>NUCLEOTIDE SEQUENCE</scope>
    <source>
        <strain evidence="1">CC70A</strain>
    </source>
</reference>
<evidence type="ECO:0000313" key="2">
    <source>
        <dbReference type="Proteomes" id="UP001169242"/>
    </source>
</evidence>
<dbReference type="RefSeq" id="WP_271011922.1">
    <property type="nucleotide sequence ID" value="NZ_JAQIFT010000039.1"/>
</dbReference>
<keyword evidence="2" id="KW-1185">Reference proteome</keyword>
<proteinExistence type="predicted"/>
<protein>
    <submittedName>
        <fullName evidence="1">Uncharacterized protein</fullName>
    </submittedName>
</protein>
<accession>A0AA42J0P0</accession>
<dbReference type="Proteomes" id="UP001169242">
    <property type="component" value="Unassembled WGS sequence"/>
</dbReference>
<sequence length="189" mass="22365">MKITDDGIRQHWFENHVATYTKLSEKVSILEWKEPGTRCYYVRYVLDGNMLYISGDLGTAVFDLTWNATPKSFKDMSIGLHYFYEKLSAYGSDKKDFDSEQAIKDLEEVFVDREEDEYTQLFEDLKELANECCRVDEWAYEVRERFGSELEDFDQDYWEWIYDVGAVIPSRIRAYLVGLKMAAEQLEDK</sequence>
<name>A0AA42J0P0_9FIRM</name>
<evidence type="ECO:0000313" key="1">
    <source>
        <dbReference type="EMBL" id="MDA3731555.1"/>
    </source>
</evidence>
<gene>
    <name evidence="1" type="ORF">PBV87_08720</name>
</gene>
<dbReference type="AlphaFoldDB" id="A0AA42J0P0"/>
<organism evidence="1 2">
    <name type="scientific">Holtiella tumoricola</name>
    <dbReference type="NCBI Taxonomy" id="3018743"/>
    <lineage>
        <taxon>Bacteria</taxon>
        <taxon>Bacillati</taxon>
        <taxon>Bacillota</taxon>
        <taxon>Clostridia</taxon>
        <taxon>Lachnospirales</taxon>
        <taxon>Cellulosilyticaceae</taxon>
        <taxon>Holtiella</taxon>
    </lineage>
</organism>